<feature type="compositionally biased region" description="Basic and acidic residues" evidence="1">
    <location>
        <begin position="521"/>
        <end position="531"/>
    </location>
</feature>
<dbReference type="Proteomes" id="UP001189429">
    <property type="component" value="Unassembled WGS sequence"/>
</dbReference>
<comment type="caution">
    <text evidence="2">The sequence shown here is derived from an EMBL/GenBank/DDBJ whole genome shotgun (WGS) entry which is preliminary data.</text>
</comment>
<feature type="compositionally biased region" description="Basic and acidic residues" evidence="1">
    <location>
        <begin position="1"/>
        <end position="10"/>
    </location>
</feature>
<accession>A0ABN9YDP2</accession>
<evidence type="ECO:0000313" key="2">
    <source>
        <dbReference type="EMBL" id="CAK0909851.1"/>
    </source>
</evidence>
<name>A0ABN9YDP2_9DINO</name>
<feature type="region of interest" description="Disordered" evidence="1">
    <location>
        <begin position="174"/>
        <end position="193"/>
    </location>
</feature>
<feature type="compositionally biased region" description="Acidic residues" evidence="1">
    <location>
        <begin position="157"/>
        <end position="167"/>
    </location>
</feature>
<sequence>MEKEEAELVKRGFTTARGSERPRHGTSVGTAVVMRGHLKATSYRARALPGTTTRDTTIEGGDHKGDVDMCDWTPHAPPDPEEETQLHINRWEAPQHMTGRSHHPDLRPQQHGSNFEVGCPEGRSTTLDETVDPFDQLSQEIDPPASSPEDAPTTEPPADDGTADTAEDQVTNDAELSPQNLRMQELSTDSNTWTVEDLDAALKGEPDRGQGIDKPNCSDIRRLPLEGRQAIVDLFNACEQQLMWPWQLLCSLVMVMPKPRKGDRALALLPQLVRTWKLLHRPAVRKWAKDHERNWDAAVAGNNCLREARRRIITGERCAQIFQVLEVKYANDHEGTQLNRDKAKYTKRCSLTELIELACKPPREPRGAGGRGTALAAAEGPPATSSWPRKHEPRGREAAQAGPPPQEKNLDAPRTEREKQCEAASRNPPQQDEIRIADLAYHLIQSATRPLGNHLQSPESAPLVDQLNIDKAKYENPSGVQQNIDKVKYTNVHGGILRNIDKVKFTEASGGGRRTVPNPPSEEKNRRDHLTHEKHHSLKEL</sequence>
<proteinExistence type="predicted"/>
<organism evidence="2 3">
    <name type="scientific">Prorocentrum cordatum</name>
    <dbReference type="NCBI Taxonomy" id="2364126"/>
    <lineage>
        <taxon>Eukaryota</taxon>
        <taxon>Sar</taxon>
        <taxon>Alveolata</taxon>
        <taxon>Dinophyceae</taxon>
        <taxon>Prorocentrales</taxon>
        <taxon>Prorocentraceae</taxon>
        <taxon>Prorocentrum</taxon>
    </lineage>
</organism>
<feature type="region of interest" description="Disordered" evidence="1">
    <location>
        <begin position="96"/>
        <end position="169"/>
    </location>
</feature>
<keyword evidence="3" id="KW-1185">Reference proteome</keyword>
<gene>
    <name evidence="2" type="ORF">PCOR1329_LOCUS84166</name>
</gene>
<evidence type="ECO:0000313" key="3">
    <source>
        <dbReference type="Proteomes" id="UP001189429"/>
    </source>
</evidence>
<protein>
    <submittedName>
        <fullName evidence="2">Uncharacterized protein</fullName>
    </submittedName>
</protein>
<feature type="region of interest" description="Disordered" evidence="1">
    <location>
        <begin position="507"/>
        <end position="541"/>
    </location>
</feature>
<feature type="non-terminal residue" evidence="2">
    <location>
        <position position="541"/>
    </location>
</feature>
<feature type="compositionally biased region" description="Basic residues" evidence="1">
    <location>
        <begin position="532"/>
        <end position="541"/>
    </location>
</feature>
<feature type="region of interest" description="Disordered" evidence="1">
    <location>
        <begin position="1"/>
        <end position="30"/>
    </location>
</feature>
<dbReference type="EMBL" id="CAUYUJ010022279">
    <property type="protein sequence ID" value="CAK0909851.1"/>
    <property type="molecule type" value="Genomic_DNA"/>
</dbReference>
<reference evidence="2" key="1">
    <citation type="submission" date="2023-10" db="EMBL/GenBank/DDBJ databases">
        <authorList>
            <person name="Chen Y."/>
            <person name="Shah S."/>
            <person name="Dougan E. K."/>
            <person name="Thang M."/>
            <person name="Chan C."/>
        </authorList>
    </citation>
    <scope>NUCLEOTIDE SEQUENCE [LARGE SCALE GENOMIC DNA]</scope>
</reference>
<evidence type="ECO:0000256" key="1">
    <source>
        <dbReference type="SAM" id="MobiDB-lite"/>
    </source>
</evidence>
<feature type="region of interest" description="Disordered" evidence="1">
    <location>
        <begin position="361"/>
        <end position="433"/>
    </location>
</feature>
<feature type="compositionally biased region" description="Basic and acidic residues" evidence="1">
    <location>
        <begin position="408"/>
        <end position="421"/>
    </location>
</feature>